<evidence type="ECO:0000256" key="3">
    <source>
        <dbReference type="ARBA" id="ARBA00023163"/>
    </source>
</evidence>
<dbReference type="Proteomes" id="UP001230807">
    <property type="component" value="Unassembled WGS sequence"/>
</dbReference>
<dbReference type="Pfam" id="PF06445">
    <property type="entry name" value="GyrI-like"/>
    <property type="match status" value="1"/>
</dbReference>
<proteinExistence type="predicted"/>
<dbReference type="InterPro" id="IPR011256">
    <property type="entry name" value="Reg_factor_effector_dom_sf"/>
</dbReference>
<dbReference type="PROSITE" id="PS01124">
    <property type="entry name" value="HTH_ARAC_FAMILY_2"/>
    <property type="match status" value="1"/>
</dbReference>
<sequence>MLESLNRLMDHIDQRLTEDITNQDITRIVGVSDYHFRRMFSYMAGMTLNEYIRNRRLSEANKDLIHGKSVTDVAYTYGYQSVDGFSRAFRDWCGFLPSEVIKNKIQKSFPKFTFFIDIKGGISMEFKLEHKPSFKVVGVSKRVPIQFEGVNHDIVELAQSITAQQRSEMHQLADLYPNQVLNVSYDFDEGYLDETGSLTHMIGFATTQDNPYEDLEQITIESNLWAVFPNTGPFPETLQETMAKTYAEWLPTSGYELADLPSISFTKHDGPSDNVYSEVWVAVKPKTT</sequence>
<gene>
    <name evidence="5" type="ORF">QR695_04010</name>
</gene>
<name>A0ABT7MM15_9BACL</name>
<evidence type="ECO:0000313" key="5">
    <source>
        <dbReference type="EMBL" id="MDL5376172.1"/>
    </source>
</evidence>
<keyword evidence="1" id="KW-0805">Transcription regulation</keyword>
<reference evidence="5 6" key="1">
    <citation type="submission" date="2023-06" db="EMBL/GenBank/DDBJ databases">
        <title>Influencing factors and mechanism of Cr(VI) reduction by facultative anaerobic Exiguobacterium sp. PY14.</title>
        <authorList>
            <person name="Zou L."/>
        </authorList>
    </citation>
    <scope>NUCLEOTIDE SEQUENCE [LARGE SCALE GENOMIC DNA]</scope>
    <source>
        <strain evidence="5 6">PY14</strain>
    </source>
</reference>
<dbReference type="InterPro" id="IPR010499">
    <property type="entry name" value="AraC_E-bd"/>
</dbReference>
<dbReference type="InterPro" id="IPR018060">
    <property type="entry name" value="HTH_AraC"/>
</dbReference>
<keyword evidence="6" id="KW-1185">Reference proteome</keyword>
<dbReference type="SUPFAM" id="SSF55136">
    <property type="entry name" value="Probable bacterial effector-binding domain"/>
    <property type="match status" value="1"/>
</dbReference>
<dbReference type="InterPro" id="IPR009057">
    <property type="entry name" value="Homeodomain-like_sf"/>
</dbReference>
<dbReference type="SUPFAM" id="SSF46689">
    <property type="entry name" value="Homeodomain-like"/>
    <property type="match status" value="2"/>
</dbReference>
<dbReference type="Pfam" id="PF12833">
    <property type="entry name" value="HTH_18"/>
    <property type="match status" value="1"/>
</dbReference>
<dbReference type="InterPro" id="IPR050959">
    <property type="entry name" value="MarA-like"/>
</dbReference>
<comment type="caution">
    <text evidence="5">The sequence shown here is derived from an EMBL/GenBank/DDBJ whole genome shotgun (WGS) entry which is preliminary data.</text>
</comment>
<evidence type="ECO:0000256" key="1">
    <source>
        <dbReference type="ARBA" id="ARBA00023015"/>
    </source>
</evidence>
<dbReference type="EMBL" id="JASWER010000001">
    <property type="protein sequence ID" value="MDL5376172.1"/>
    <property type="molecule type" value="Genomic_DNA"/>
</dbReference>
<dbReference type="Gene3D" id="3.20.80.10">
    <property type="entry name" value="Regulatory factor, effector binding domain"/>
    <property type="match status" value="1"/>
</dbReference>
<organism evidence="5 6">
    <name type="scientific">Exiguobacterium mexicanum</name>
    <dbReference type="NCBI Taxonomy" id="340146"/>
    <lineage>
        <taxon>Bacteria</taxon>
        <taxon>Bacillati</taxon>
        <taxon>Bacillota</taxon>
        <taxon>Bacilli</taxon>
        <taxon>Bacillales</taxon>
        <taxon>Bacillales Family XII. Incertae Sedis</taxon>
        <taxon>Exiguobacterium</taxon>
    </lineage>
</organism>
<accession>A0ABT7MM15</accession>
<keyword evidence="3" id="KW-0804">Transcription</keyword>
<keyword evidence="2" id="KW-0238">DNA-binding</keyword>
<evidence type="ECO:0000259" key="4">
    <source>
        <dbReference type="PROSITE" id="PS01124"/>
    </source>
</evidence>
<dbReference type="SMART" id="SM00871">
    <property type="entry name" value="AraC_E_bind"/>
    <property type="match status" value="1"/>
</dbReference>
<dbReference type="PANTHER" id="PTHR47504:SF5">
    <property type="entry name" value="RIGHT ORIGIN-BINDING PROTEIN"/>
    <property type="match status" value="1"/>
</dbReference>
<dbReference type="RefSeq" id="WP_214832661.1">
    <property type="nucleotide sequence ID" value="NZ_CP183077.1"/>
</dbReference>
<evidence type="ECO:0000313" key="6">
    <source>
        <dbReference type="Proteomes" id="UP001230807"/>
    </source>
</evidence>
<dbReference type="SMART" id="SM00342">
    <property type="entry name" value="HTH_ARAC"/>
    <property type="match status" value="1"/>
</dbReference>
<feature type="domain" description="HTH araC/xylS-type" evidence="4">
    <location>
        <begin position="6"/>
        <end position="103"/>
    </location>
</feature>
<protein>
    <submittedName>
        <fullName evidence="5">AraC family transcriptional regulator</fullName>
    </submittedName>
</protein>
<dbReference type="PANTHER" id="PTHR47504">
    <property type="entry name" value="RIGHT ORIGIN-BINDING PROTEIN"/>
    <property type="match status" value="1"/>
</dbReference>
<dbReference type="InterPro" id="IPR029442">
    <property type="entry name" value="GyrI-like"/>
</dbReference>
<dbReference type="Gene3D" id="1.10.10.60">
    <property type="entry name" value="Homeodomain-like"/>
    <property type="match status" value="2"/>
</dbReference>
<evidence type="ECO:0000256" key="2">
    <source>
        <dbReference type="ARBA" id="ARBA00023125"/>
    </source>
</evidence>